<proteinExistence type="inferred from homology"/>
<dbReference type="CDD" id="cd07560">
    <property type="entry name" value="Peptidase_S41_CPP"/>
    <property type="match status" value="1"/>
</dbReference>
<comment type="similarity">
    <text evidence="1 5">Belongs to the peptidase S41A family.</text>
</comment>
<dbReference type="GO" id="GO:0004252">
    <property type="term" value="F:serine-type endopeptidase activity"/>
    <property type="evidence" value="ECO:0007669"/>
    <property type="project" value="UniProtKB-EC"/>
</dbReference>
<dbReference type="GO" id="GO:0006508">
    <property type="term" value="P:proteolysis"/>
    <property type="evidence" value="ECO:0007669"/>
    <property type="project" value="UniProtKB-KW"/>
</dbReference>
<dbReference type="Gene3D" id="2.30.42.10">
    <property type="match status" value="1"/>
</dbReference>
<dbReference type="Pfam" id="PF03572">
    <property type="entry name" value="Peptidase_S41"/>
    <property type="match status" value="1"/>
</dbReference>
<evidence type="ECO:0000259" key="8">
    <source>
        <dbReference type="PROSITE" id="PS50106"/>
    </source>
</evidence>
<dbReference type="STRING" id="1279009.ADICEAN_03259"/>
<gene>
    <name evidence="9" type="primary">prc_2</name>
    <name evidence="9" type="ORF">ADICEAN_03259</name>
</gene>
<dbReference type="InterPro" id="IPR029045">
    <property type="entry name" value="ClpP/crotonase-like_dom_sf"/>
</dbReference>
<evidence type="ECO:0000256" key="7">
    <source>
        <dbReference type="SAM" id="SignalP"/>
    </source>
</evidence>
<keyword evidence="2 5" id="KW-0645">Protease</keyword>
<evidence type="ECO:0000256" key="2">
    <source>
        <dbReference type="ARBA" id="ARBA00022670"/>
    </source>
</evidence>
<dbReference type="PANTHER" id="PTHR32060:SF22">
    <property type="entry name" value="CARBOXYL-TERMINAL-PROCESSING PEPTIDASE 3, CHLOROPLASTIC"/>
    <property type="match status" value="1"/>
</dbReference>
<dbReference type="EMBL" id="AODQ01000102">
    <property type="protein sequence ID" value="EMR01606.1"/>
    <property type="molecule type" value="Genomic_DNA"/>
</dbReference>
<dbReference type="Gene3D" id="3.90.226.10">
    <property type="entry name" value="2-enoyl-CoA Hydratase, Chain A, domain 1"/>
    <property type="match status" value="1"/>
</dbReference>
<dbReference type="eggNOG" id="COG0793">
    <property type="taxonomic scope" value="Bacteria"/>
</dbReference>
<keyword evidence="3 5" id="KW-0378">Hydrolase</keyword>
<dbReference type="SUPFAM" id="SSF52096">
    <property type="entry name" value="ClpP/crotonase"/>
    <property type="match status" value="1"/>
</dbReference>
<evidence type="ECO:0000313" key="10">
    <source>
        <dbReference type="Proteomes" id="UP000011910"/>
    </source>
</evidence>
<dbReference type="SUPFAM" id="SSF50156">
    <property type="entry name" value="PDZ domain-like"/>
    <property type="match status" value="1"/>
</dbReference>
<protein>
    <submittedName>
        <fullName evidence="9">Tail-specific protease</fullName>
        <ecNumber evidence="9">3.4.21.102</ecNumber>
    </submittedName>
</protein>
<name>M7N306_9BACT</name>
<dbReference type="InterPro" id="IPR040573">
    <property type="entry name" value="TSP_N"/>
</dbReference>
<dbReference type="Pfam" id="PF00595">
    <property type="entry name" value="PDZ"/>
    <property type="match status" value="1"/>
</dbReference>
<dbReference type="AlphaFoldDB" id="M7N306"/>
<keyword evidence="6" id="KW-0175">Coiled coil</keyword>
<evidence type="ECO:0000256" key="1">
    <source>
        <dbReference type="ARBA" id="ARBA00009179"/>
    </source>
</evidence>
<evidence type="ECO:0000313" key="9">
    <source>
        <dbReference type="EMBL" id="EMR01606.1"/>
    </source>
</evidence>
<accession>M7N306</accession>
<sequence>MLYMKKLFLFLFLVANLSIQCQARHSDYTPLADTTYLKPTPELEKEARLIPQALNRIHYRKVAINDSLSEVVLKSYLQALDPYKVYFLQKDVDAFQQYRHRFDNELEAGKLDAAFDIYNTFRQRFDERMAVIDSLNKVEFDFTVDEYYEADRENAPWASNKGELNEIWRQIIKSQALSYKIANKEWPDIHTSLSKRYAQMKKNIHQQKSVDVFQVYMNAFTESYDPHTSYFSPVTSENFKISMSQSLEGIGASLTTDGDYTKVAEVIAGGPAFKSKLIQKDDRIVGVAQGEKGEMVDVIGWRLDEVVQLIRGSKGSKVRLSLLRAADGVNALPVEITLVRDMVKLEEQVAKSKLVPYTKDGKTYKVGVITIPTFYMDFEQAQRGNPNYNSTTRDVRRLIKELEAQGMQGLVIDLTFNGGGSLTEAIELTGLFIPSGPVVQVRNADGSINTGDDPDPATVYGGPLAVVINRFSASASEIFAGAIQDYRRGVIIGEQTFGKGTVQNLIDLDRLVGNSGAGIAGRNGGGSSSKLGQLKITLAKFYRVTGSSTQHKGVTPDIELPSEFSAADFGESAYPAALPWDQIKSSKYKETKTVNDRLLAQLRSNYQKRLATDADLIALRENIDASKAARAETRISLNLEKRKEEIELRKKRSGNKDTLEQQINSLELEDAEAQEAMKQADPYVKESIRILAELIAA</sequence>
<dbReference type="SMART" id="SM00228">
    <property type="entry name" value="PDZ"/>
    <property type="match status" value="1"/>
</dbReference>
<dbReference type="InterPro" id="IPR004447">
    <property type="entry name" value="Peptidase_S41A"/>
</dbReference>
<evidence type="ECO:0000256" key="4">
    <source>
        <dbReference type="ARBA" id="ARBA00022825"/>
    </source>
</evidence>
<dbReference type="GO" id="GO:0030288">
    <property type="term" value="C:outer membrane-bounded periplasmic space"/>
    <property type="evidence" value="ECO:0007669"/>
    <property type="project" value="TreeGrafter"/>
</dbReference>
<feature type="domain" description="PDZ" evidence="8">
    <location>
        <begin position="240"/>
        <end position="313"/>
    </location>
</feature>
<dbReference type="GO" id="GO:0007165">
    <property type="term" value="P:signal transduction"/>
    <property type="evidence" value="ECO:0007669"/>
    <property type="project" value="TreeGrafter"/>
</dbReference>
<dbReference type="PATRIC" id="fig|1279009.4.peg.3306"/>
<dbReference type="FunFam" id="3.90.226.10:FF:000090">
    <property type="entry name" value="Tail-specific protease"/>
    <property type="match status" value="1"/>
</dbReference>
<dbReference type="Pfam" id="PF11818">
    <property type="entry name" value="DUF3340"/>
    <property type="match status" value="1"/>
</dbReference>
<dbReference type="InterPro" id="IPR036034">
    <property type="entry name" value="PDZ_sf"/>
</dbReference>
<dbReference type="SMART" id="SM00245">
    <property type="entry name" value="TSPc"/>
    <property type="match status" value="1"/>
</dbReference>
<dbReference type="PROSITE" id="PS50106">
    <property type="entry name" value="PDZ"/>
    <property type="match status" value="1"/>
</dbReference>
<dbReference type="Pfam" id="PF17804">
    <property type="entry name" value="TSP_NTD"/>
    <property type="match status" value="1"/>
</dbReference>
<dbReference type="InterPro" id="IPR020992">
    <property type="entry name" value="Tail_Prtase_C"/>
</dbReference>
<dbReference type="CDD" id="cd06782">
    <property type="entry name" value="cpPDZ_CPP-like"/>
    <property type="match status" value="1"/>
</dbReference>
<keyword evidence="4 5" id="KW-0720">Serine protease</keyword>
<feature type="signal peptide" evidence="7">
    <location>
        <begin position="1"/>
        <end position="23"/>
    </location>
</feature>
<comment type="caution">
    <text evidence="9">The sequence shown here is derived from an EMBL/GenBank/DDBJ whole genome shotgun (WGS) entry which is preliminary data.</text>
</comment>
<feature type="chain" id="PRO_5004081610" evidence="7">
    <location>
        <begin position="24"/>
        <end position="697"/>
    </location>
</feature>
<dbReference type="EC" id="3.4.21.102" evidence="9"/>
<dbReference type="NCBIfam" id="TIGR00225">
    <property type="entry name" value="prc"/>
    <property type="match status" value="1"/>
</dbReference>
<dbReference type="Proteomes" id="UP000011910">
    <property type="component" value="Unassembled WGS sequence"/>
</dbReference>
<dbReference type="InterPro" id="IPR001478">
    <property type="entry name" value="PDZ"/>
</dbReference>
<keyword evidence="7" id="KW-0732">Signal</keyword>
<evidence type="ECO:0000256" key="3">
    <source>
        <dbReference type="ARBA" id="ARBA00022801"/>
    </source>
</evidence>
<keyword evidence="10" id="KW-1185">Reference proteome</keyword>
<dbReference type="InterPro" id="IPR005151">
    <property type="entry name" value="Tail-specific_protease"/>
</dbReference>
<feature type="coiled-coil region" evidence="6">
    <location>
        <begin position="649"/>
        <end position="679"/>
    </location>
</feature>
<evidence type="ECO:0000256" key="6">
    <source>
        <dbReference type="SAM" id="Coils"/>
    </source>
</evidence>
<organism evidence="9 10">
    <name type="scientific">Cesiribacter andamanensis AMV16</name>
    <dbReference type="NCBI Taxonomy" id="1279009"/>
    <lineage>
        <taxon>Bacteria</taxon>
        <taxon>Pseudomonadati</taxon>
        <taxon>Bacteroidota</taxon>
        <taxon>Cytophagia</taxon>
        <taxon>Cytophagales</taxon>
        <taxon>Cesiribacteraceae</taxon>
        <taxon>Cesiribacter</taxon>
    </lineage>
</organism>
<dbReference type="PANTHER" id="PTHR32060">
    <property type="entry name" value="TAIL-SPECIFIC PROTEASE"/>
    <property type="match status" value="1"/>
</dbReference>
<reference evidence="9 10" key="1">
    <citation type="journal article" date="2013" name="Genome Announc.">
        <title>Draft Genome Sequence of Cesiribacter andamanensis Strain AMV16T, Isolated from a Soil Sample from a Mud Volcano in the Andaman Islands, India.</title>
        <authorList>
            <person name="Shivaji S."/>
            <person name="Ara S."/>
            <person name="Begum Z."/>
            <person name="Srinivas T.N."/>
            <person name="Singh A."/>
            <person name="Kumar Pinnaka A."/>
        </authorList>
    </citation>
    <scope>NUCLEOTIDE SEQUENCE [LARGE SCALE GENOMIC DNA]</scope>
    <source>
        <strain evidence="9 10">AMV16</strain>
    </source>
</reference>
<evidence type="ECO:0000256" key="5">
    <source>
        <dbReference type="RuleBase" id="RU004404"/>
    </source>
</evidence>